<name>A0A6J2TTG3_DROLE</name>
<dbReference type="RefSeq" id="XP_030378865.1">
    <property type="nucleotide sequence ID" value="XM_030523005.1"/>
</dbReference>
<accession>A0A6J2TTG3</accession>
<evidence type="ECO:0000313" key="2">
    <source>
        <dbReference type="Proteomes" id="UP000504634"/>
    </source>
</evidence>
<dbReference type="GeneID" id="115627356"/>
<sequence>MNHPEPFGISRLRSKNPPKYWRMAVYPRQHRPPSNFIFKTRKDSGQELRKRLPAIPEENTMEALMDGLVKKMDRLGRKAATPAGGSVAATSTSAVASGGGGGGGGGGDGDGGEGVQSGGVASDEPMEE</sequence>
<dbReference type="Proteomes" id="UP000504634">
    <property type="component" value="Unplaced"/>
</dbReference>
<proteinExistence type="predicted"/>
<feature type="region of interest" description="Disordered" evidence="1">
    <location>
        <begin position="78"/>
        <end position="128"/>
    </location>
</feature>
<feature type="compositionally biased region" description="Gly residues" evidence="1">
    <location>
        <begin position="97"/>
        <end position="117"/>
    </location>
</feature>
<feature type="compositionally biased region" description="Low complexity" evidence="1">
    <location>
        <begin position="83"/>
        <end position="96"/>
    </location>
</feature>
<gene>
    <name evidence="3" type="primary">LOC115627356</name>
</gene>
<evidence type="ECO:0000313" key="3">
    <source>
        <dbReference type="RefSeq" id="XP_030378865.1"/>
    </source>
</evidence>
<keyword evidence="2" id="KW-1185">Reference proteome</keyword>
<evidence type="ECO:0000256" key="1">
    <source>
        <dbReference type="SAM" id="MobiDB-lite"/>
    </source>
</evidence>
<protein>
    <submittedName>
        <fullName evidence="3">Transcription factor jun-D-like</fullName>
    </submittedName>
</protein>
<dbReference type="AlphaFoldDB" id="A0A6J2TTG3"/>
<reference evidence="3" key="1">
    <citation type="submission" date="2025-08" db="UniProtKB">
        <authorList>
            <consortium name="RefSeq"/>
        </authorList>
    </citation>
    <scope>IDENTIFICATION</scope>
    <source>
        <strain evidence="3">11010-0011.00</strain>
        <tissue evidence="3">Whole body</tissue>
    </source>
</reference>
<organism evidence="2 3">
    <name type="scientific">Drosophila lebanonensis</name>
    <name type="common">Fruit fly</name>
    <name type="synonym">Scaptodrosophila lebanonensis</name>
    <dbReference type="NCBI Taxonomy" id="7225"/>
    <lineage>
        <taxon>Eukaryota</taxon>
        <taxon>Metazoa</taxon>
        <taxon>Ecdysozoa</taxon>
        <taxon>Arthropoda</taxon>
        <taxon>Hexapoda</taxon>
        <taxon>Insecta</taxon>
        <taxon>Pterygota</taxon>
        <taxon>Neoptera</taxon>
        <taxon>Endopterygota</taxon>
        <taxon>Diptera</taxon>
        <taxon>Brachycera</taxon>
        <taxon>Muscomorpha</taxon>
        <taxon>Ephydroidea</taxon>
        <taxon>Drosophilidae</taxon>
        <taxon>Scaptodrosophila</taxon>
    </lineage>
</organism>